<evidence type="ECO:0000313" key="2">
    <source>
        <dbReference type="Proteomes" id="UP000689195"/>
    </source>
</evidence>
<dbReference type="EMBL" id="CAJJDO010000171">
    <property type="protein sequence ID" value="CAD8212850.1"/>
    <property type="molecule type" value="Genomic_DNA"/>
</dbReference>
<dbReference type="AlphaFoldDB" id="A0A8S1YFY4"/>
<sequence>MIAFFEQTLNMKSKLIVMKRQLDLLLLKKHIKILDMEFQLRFITRSKGNCLYVI</sequence>
<name>A0A8S1YFY4_9CILI</name>
<proteinExistence type="predicted"/>
<gene>
    <name evidence="1" type="ORF">PPENT_87.1.T1710059</name>
</gene>
<dbReference type="Proteomes" id="UP000689195">
    <property type="component" value="Unassembled WGS sequence"/>
</dbReference>
<organism evidence="1 2">
    <name type="scientific">Paramecium pentaurelia</name>
    <dbReference type="NCBI Taxonomy" id="43138"/>
    <lineage>
        <taxon>Eukaryota</taxon>
        <taxon>Sar</taxon>
        <taxon>Alveolata</taxon>
        <taxon>Ciliophora</taxon>
        <taxon>Intramacronucleata</taxon>
        <taxon>Oligohymenophorea</taxon>
        <taxon>Peniculida</taxon>
        <taxon>Parameciidae</taxon>
        <taxon>Paramecium</taxon>
    </lineage>
</organism>
<comment type="caution">
    <text evidence="1">The sequence shown here is derived from an EMBL/GenBank/DDBJ whole genome shotgun (WGS) entry which is preliminary data.</text>
</comment>
<keyword evidence="2" id="KW-1185">Reference proteome</keyword>
<accession>A0A8S1YFY4</accession>
<protein>
    <submittedName>
        <fullName evidence="1">Uncharacterized protein</fullName>
    </submittedName>
</protein>
<reference evidence="1" key="1">
    <citation type="submission" date="2021-01" db="EMBL/GenBank/DDBJ databases">
        <authorList>
            <consortium name="Genoscope - CEA"/>
            <person name="William W."/>
        </authorList>
    </citation>
    <scope>NUCLEOTIDE SEQUENCE</scope>
</reference>
<evidence type="ECO:0000313" key="1">
    <source>
        <dbReference type="EMBL" id="CAD8212850.1"/>
    </source>
</evidence>